<dbReference type="PROSITE" id="PS51932">
    <property type="entry name" value="BMV"/>
    <property type="match status" value="1"/>
</dbReference>
<comment type="subcellular location">
    <subcellularLocation>
        <location evidence="1">Bacterial microcompartment</location>
    </subcellularLocation>
</comment>
<dbReference type="Pfam" id="PF03319">
    <property type="entry name" value="EutN_CcmL"/>
    <property type="match status" value="1"/>
</dbReference>
<evidence type="ECO:0000313" key="4">
    <source>
        <dbReference type="Proteomes" id="UP000273143"/>
    </source>
</evidence>
<organism evidence="3 4">
    <name type="scientific">Entomomonas moraniae</name>
    <dbReference type="NCBI Taxonomy" id="2213226"/>
    <lineage>
        <taxon>Bacteria</taxon>
        <taxon>Pseudomonadati</taxon>
        <taxon>Pseudomonadota</taxon>
        <taxon>Gammaproteobacteria</taxon>
        <taxon>Pseudomonadales</taxon>
        <taxon>Pseudomonadaceae</taxon>
        <taxon>Entomomonas</taxon>
    </lineage>
</organism>
<proteinExistence type="predicted"/>
<reference evidence="4" key="1">
    <citation type="submission" date="2018-06" db="EMBL/GenBank/DDBJ databases">
        <title>Complete genome of Pseudomonas insecticola strain QZS01.</title>
        <authorList>
            <person name="Wang J."/>
            <person name="Su Q."/>
        </authorList>
    </citation>
    <scope>NUCLEOTIDE SEQUENCE [LARGE SCALE GENOMIC DNA]</scope>
    <source>
        <strain evidence="4">QZS01</strain>
    </source>
</reference>
<protein>
    <submittedName>
        <fullName evidence="3">Ethanolamine utilization microcompartment protein EutN</fullName>
    </submittedName>
</protein>
<dbReference type="AlphaFoldDB" id="A0A3S9XFP3"/>
<dbReference type="InterPro" id="IPR036677">
    <property type="entry name" value="EutN_CcmL_sf"/>
</dbReference>
<dbReference type="CDD" id="cd01614">
    <property type="entry name" value="EutN_CcmL"/>
    <property type="match status" value="1"/>
</dbReference>
<dbReference type="PANTHER" id="PTHR36539">
    <property type="entry name" value="ETHANOLAMINE UTILIZATION PROTEIN EUTN"/>
    <property type="match status" value="1"/>
</dbReference>
<dbReference type="GO" id="GO:0031469">
    <property type="term" value="C:bacterial microcompartment"/>
    <property type="evidence" value="ECO:0007669"/>
    <property type="project" value="UniProtKB-SubCell"/>
</dbReference>
<dbReference type="InterPro" id="IPR004992">
    <property type="entry name" value="EutN_CcmL"/>
</dbReference>
<dbReference type="RefSeq" id="WP_109701826.1">
    <property type="nucleotide sequence ID" value="NZ_CP029822.1"/>
</dbReference>
<keyword evidence="4" id="KW-1185">Reference proteome</keyword>
<dbReference type="Gene3D" id="2.40.50.220">
    <property type="entry name" value="EutN/Ccml"/>
    <property type="match status" value="1"/>
</dbReference>
<name>A0A3S9XFP3_9GAMM</name>
<keyword evidence="2" id="KW-1283">Bacterial microcompartment</keyword>
<dbReference type="SUPFAM" id="SSF159133">
    <property type="entry name" value="EutN/CcmL-like"/>
    <property type="match status" value="1"/>
</dbReference>
<accession>A0A3S9XFP3</accession>
<gene>
    <name evidence="3" type="ORF">DM558_10185</name>
</gene>
<dbReference type="KEGG" id="emo:DM558_10185"/>
<dbReference type="Proteomes" id="UP000273143">
    <property type="component" value="Chromosome"/>
</dbReference>
<dbReference type="EMBL" id="CP029822">
    <property type="protein sequence ID" value="AZS51116.1"/>
    <property type="molecule type" value="Genomic_DNA"/>
</dbReference>
<evidence type="ECO:0000256" key="2">
    <source>
        <dbReference type="ARBA" id="ARBA00024446"/>
    </source>
</evidence>
<evidence type="ECO:0000256" key="1">
    <source>
        <dbReference type="ARBA" id="ARBA00024322"/>
    </source>
</evidence>
<evidence type="ECO:0000313" key="3">
    <source>
        <dbReference type="EMBL" id="AZS51116.1"/>
    </source>
</evidence>
<sequence>MKLAVVVGQIVSTVKLPSVGHDRLLLVDIIDKDGLPGERLVATDSVGAGDGEWVLIVSGSAARKTMPSTNDTEAPIDASVIGIVDEAVVNGNVFYHK</sequence>
<dbReference type="PANTHER" id="PTHR36539:SF1">
    <property type="entry name" value="BACTERIAL MICROCOMPARTMENT SHELL VERTEX PROTEIN EUTN"/>
    <property type="match status" value="1"/>
</dbReference>